<feature type="non-terminal residue" evidence="2">
    <location>
        <position position="1"/>
    </location>
</feature>
<name>A0A383BJB1_9ZZZZ</name>
<organism evidence="2">
    <name type="scientific">marine metagenome</name>
    <dbReference type="NCBI Taxonomy" id="408172"/>
    <lineage>
        <taxon>unclassified sequences</taxon>
        <taxon>metagenomes</taxon>
        <taxon>ecological metagenomes</taxon>
    </lineage>
</organism>
<feature type="compositionally biased region" description="Basic and acidic residues" evidence="1">
    <location>
        <begin position="1"/>
        <end position="11"/>
    </location>
</feature>
<dbReference type="EMBL" id="UINC01200911">
    <property type="protein sequence ID" value="SVE20014.1"/>
    <property type="molecule type" value="Genomic_DNA"/>
</dbReference>
<evidence type="ECO:0000313" key="2">
    <source>
        <dbReference type="EMBL" id="SVE20014.1"/>
    </source>
</evidence>
<proteinExistence type="predicted"/>
<reference evidence="2" key="1">
    <citation type="submission" date="2018-05" db="EMBL/GenBank/DDBJ databases">
        <authorList>
            <person name="Lanie J.A."/>
            <person name="Ng W.-L."/>
            <person name="Kazmierczak K.M."/>
            <person name="Andrzejewski T.M."/>
            <person name="Davidsen T.M."/>
            <person name="Wayne K.J."/>
            <person name="Tettelin H."/>
            <person name="Glass J.I."/>
            <person name="Rusch D."/>
            <person name="Podicherti R."/>
            <person name="Tsui H.-C.T."/>
            <person name="Winkler M.E."/>
        </authorList>
    </citation>
    <scope>NUCLEOTIDE SEQUENCE</scope>
</reference>
<gene>
    <name evidence="2" type="ORF">METZ01_LOCUS472868</name>
</gene>
<dbReference type="AlphaFoldDB" id="A0A383BJB1"/>
<protein>
    <submittedName>
        <fullName evidence="2">Uncharacterized protein</fullName>
    </submittedName>
</protein>
<accession>A0A383BJB1</accession>
<sequence length="35" mass="3828">PDPAPLRDLRAPRWGTSPRSQGSPGARIVSFRGRL</sequence>
<evidence type="ECO:0000256" key="1">
    <source>
        <dbReference type="SAM" id="MobiDB-lite"/>
    </source>
</evidence>
<feature type="region of interest" description="Disordered" evidence="1">
    <location>
        <begin position="1"/>
        <end position="35"/>
    </location>
</feature>
<feature type="non-terminal residue" evidence="2">
    <location>
        <position position="35"/>
    </location>
</feature>